<reference evidence="3" key="1">
    <citation type="submission" date="2016-10" db="EMBL/GenBank/DDBJ databases">
        <title>CRISPR-Cas defence system in Roseofilum reptotaenium: evidence of a bacteriophage-cyanobacterium arms race in the coral black band disease.</title>
        <authorList>
            <person name="Buerger P."/>
            <person name="Wood-Charlson E.M."/>
            <person name="Weynberg K.D."/>
            <person name="Willis B."/>
            <person name="Van Oppen M.J."/>
        </authorList>
    </citation>
    <scope>NUCLEOTIDE SEQUENCE [LARGE SCALE GENOMIC DNA]</scope>
    <source>
        <strain evidence="3">AO1-A</strain>
    </source>
</reference>
<accession>A0A1L9QQS7</accession>
<keyword evidence="2" id="KW-0472">Membrane</keyword>
<comment type="caution">
    <text evidence="3">The sequence shown here is derived from an EMBL/GenBank/DDBJ whole genome shotgun (WGS) entry which is preliminary data.</text>
</comment>
<keyword evidence="4" id="KW-1185">Reference proteome</keyword>
<evidence type="ECO:0000256" key="2">
    <source>
        <dbReference type="SAM" id="Phobius"/>
    </source>
</evidence>
<dbReference type="AlphaFoldDB" id="A0A1L9QQS7"/>
<keyword evidence="2" id="KW-0812">Transmembrane</keyword>
<protein>
    <submittedName>
        <fullName evidence="3">Metal-binding protein</fullName>
    </submittedName>
</protein>
<feature type="transmembrane region" description="Helical" evidence="2">
    <location>
        <begin position="136"/>
        <end position="155"/>
    </location>
</feature>
<dbReference type="InterPro" id="IPR019250">
    <property type="entry name" value="DUF2227_metal-bd"/>
</dbReference>
<proteinExistence type="predicted"/>
<evidence type="ECO:0000313" key="3">
    <source>
        <dbReference type="EMBL" id="OJJ24976.1"/>
    </source>
</evidence>
<gene>
    <name evidence="3" type="ORF">BI308_13940</name>
</gene>
<keyword evidence="2" id="KW-1133">Transmembrane helix</keyword>
<dbReference type="Pfam" id="PF09988">
    <property type="entry name" value="DUF2227"/>
    <property type="match status" value="1"/>
</dbReference>
<feature type="transmembrane region" description="Helical" evidence="2">
    <location>
        <begin position="92"/>
        <end position="116"/>
    </location>
</feature>
<evidence type="ECO:0000313" key="4">
    <source>
        <dbReference type="Proteomes" id="UP000183940"/>
    </source>
</evidence>
<evidence type="ECO:0000256" key="1">
    <source>
        <dbReference type="SAM" id="MobiDB-lite"/>
    </source>
</evidence>
<dbReference type="PANTHER" id="PTHR39085">
    <property type="entry name" value="SLL0924 PROTEIN"/>
    <property type="match status" value="1"/>
</dbReference>
<organism evidence="3 4">
    <name type="scientific">Roseofilum reptotaenium AO1-A</name>
    <dbReference type="NCBI Taxonomy" id="1925591"/>
    <lineage>
        <taxon>Bacteria</taxon>
        <taxon>Bacillati</taxon>
        <taxon>Cyanobacteriota</taxon>
        <taxon>Cyanophyceae</taxon>
        <taxon>Desertifilales</taxon>
        <taxon>Desertifilaceae</taxon>
        <taxon>Roseofilum</taxon>
    </lineage>
</organism>
<dbReference type="EMBL" id="MLAW01000023">
    <property type="protein sequence ID" value="OJJ24976.1"/>
    <property type="molecule type" value="Genomic_DNA"/>
</dbReference>
<dbReference type="PANTHER" id="PTHR39085:SF1">
    <property type="entry name" value="SLL0924 PROTEIN"/>
    <property type="match status" value="1"/>
</dbReference>
<name>A0A1L9QQS7_9CYAN</name>
<dbReference type="STRING" id="1925591.BI308_13940"/>
<feature type="region of interest" description="Disordered" evidence="1">
    <location>
        <begin position="175"/>
        <end position="201"/>
    </location>
</feature>
<sequence length="201" mass="23032">MPSGATHDRITLWSLPLVTGATLAITRSSELTLWVAGGFLFGGLMLSPDLDLRSRPFRRWGWFRWLWIPYQKSLHHRSFISHGVLIGTVVRVIYLLFWIAVFGFAIGAIAVQFSAIAWGWTDLGEWIGRTLKEHRWSGLALFVGLELGSISHILGDHIGSTYKRYQKYGWSGLWKKRPSRKSAPRRRSTARKPTKRKRSNK</sequence>
<dbReference type="Proteomes" id="UP000183940">
    <property type="component" value="Unassembled WGS sequence"/>
</dbReference>